<evidence type="ECO:0000256" key="1">
    <source>
        <dbReference type="SAM" id="MobiDB-lite"/>
    </source>
</evidence>
<keyword evidence="3" id="KW-1185">Reference proteome</keyword>
<dbReference type="AlphaFoldDB" id="A0A5B9P7F8"/>
<dbReference type="OrthoDB" id="9778998at2"/>
<dbReference type="Pfam" id="PF09826">
    <property type="entry name" value="Beta_propel"/>
    <property type="match status" value="1"/>
</dbReference>
<feature type="region of interest" description="Disordered" evidence="1">
    <location>
        <begin position="1"/>
        <end position="23"/>
    </location>
</feature>
<name>A0A5B9P7F8_9BACT</name>
<gene>
    <name evidence="2" type="ORF">MFFC18_03850</name>
</gene>
<sequence>MTQRIAKKSRKTRNSGSSKPGYGVLENRQVLTSMIAPGWLTTSFDVPVNQSETVLSELADEPEVSVQPENGTLVFNSNDNSLVYQPDNGFVGKDSFHVEGYDEFTVNVWHAAWATPDWQRVDVGGSATIDVLANDYAFVEQNQTNSDALRTWWSYSNNRFSWLQDSTGFSIVDFTQPEAGSVSVSADGRSLSFQSDDGFAGQQTVTYTLEDQNGFQTTGEVVFEVTDKAEDPRGYISVSQWQQERVESWMNLYAQRLGGNHGYYDRFSFGLVVNGFTTNAATLDLAEQATSTEVQQGDIVKSQGDLLYYVTYGDSQSEFRSYLSIVDVSDANDPTLLSTTGFESRISDIFLDEGRVAVVLVEDFGRQAYGYIEVASTHELRVLDVTSPVVPEEVYSATIDGQYNDARLIGDQLHLISQHDTNQNNSPWQLTDITDLVSPGDYIEAILQQENGFALPTVTVTVDGLHTTVTPDIDQVVRRTGESVATFITTFDVQGESGQPVDMDLVQSGYLNTVYASAQSIYLFDGDSAIKLSIDSGGDVDFSADGTLQGRMVNQFSIDEYEGMLRVVATDFADSSVDVHVFEQVGDSLNVVGSLEDIAPNESVFSTRFAEDQVFVVTFRQIDPLFVIDLSDATAPTVTGELKIPGVSNYLQLIGDDILLAVGRDADADTGRQGDLQVSLFDVADPQNPLLLDRYSFAGGRGTTSPLIDWISSRPDHHALTFDHATGTLALPISQYVDGELFSNVTLFEIGRENGIQLSGDVDFESTALRTVIAGERVVYFSEDSLKTADIADPTTVMATLDLPPEESQARAVGAALKVCKISDRFFENFGLPNEAEPAAARPIELMPNEVPGVLAVSALIPQEAASIRRVGPVLERIPVLSVVERSPAWERLAPSVVSLTNVDGQVTDEATLGRLVVTDQSSVLESVENSPLIELSNRLKFEFRPAVEQNVSAETLRHSSAEAAELIVSLDVLPASEELG</sequence>
<dbReference type="STRING" id="980251.GCA_001642875_02431"/>
<dbReference type="InterPro" id="IPR019198">
    <property type="entry name" value="Beta_propeller_containing"/>
</dbReference>
<dbReference type="KEGG" id="mff:MFFC18_03850"/>
<evidence type="ECO:0000313" key="3">
    <source>
        <dbReference type="Proteomes" id="UP000322214"/>
    </source>
</evidence>
<proteinExistence type="predicted"/>
<dbReference type="Gene3D" id="2.60.40.3440">
    <property type="match status" value="2"/>
</dbReference>
<protein>
    <submittedName>
        <fullName evidence="2">Beta propeller domain protein</fullName>
    </submittedName>
</protein>
<reference evidence="2 3" key="1">
    <citation type="submission" date="2019-08" db="EMBL/GenBank/DDBJ databases">
        <title>Deep-cultivation of Planctomycetes and their phenomic and genomic characterization uncovers novel biology.</title>
        <authorList>
            <person name="Wiegand S."/>
            <person name="Jogler M."/>
            <person name="Boedeker C."/>
            <person name="Pinto D."/>
            <person name="Vollmers J."/>
            <person name="Rivas-Marin E."/>
            <person name="Kohn T."/>
            <person name="Peeters S.H."/>
            <person name="Heuer A."/>
            <person name="Rast P."/>
            <person name="Oberbeckmann S."/>
            <person name="Bunk B."/>
            <person name="Jeske O."/>
            <person name="Meyerdierks A."/>
            <person name="Storesund J.E."/>
            <person name="Kallscheuer N."/>
            <person name="Luecker S."/>
            <person name="Lage O.M."/>
            <person name="Pohl T."/>
            <person name="Merkel B.J."/>
            <person name="Hornburger P."/>
            <person name="Mueller R.-W."/>
            <person name="Bruemmer F."/>
            <person name="Labrenz M."/>
            <person name="Spormann A.M."/>
            <person name="Op den Camp H."/>
            <person name="Overmann J."/>
            <person name="Amann R."/>
            <person name="Jetten M.S.M."/>
            <person name="Mascher T."/>
            <person name="Medema M.H."/>
            <person name="Devos D.P."/>
            <person name="Kaster A.-K."/>
            <person name="Ovreas L."/>
            <person name="Rohde M."/>
            <person name="Galperin M.Y."/>
            <person name="Jogler C."/>
        </authorList>
    </citation>
    <scope>NUCLEOTIDE SEQUENCE [LARGE SCALE GENOMIC DNA]</scope>
    <source>
        <strain evidence="2 3">FC18</strain>
    </source>
</reference>
<accession>A0A5B9P7F8</accession>
<feature type="compositionally biased region" description="Basic residues" evidence="1">
    <location>
        <begin position="1"/>
        <end position="13"/>
    </location>
</feature>
<dbReference type="EMBL" id="CP042912">
    <property type="protein sequence ID" value="QEG20536.1"/>
    <property type="molecule type" value="Genomic_DNA"/>
</dbReference>
<organism evidence="2 3">
    <name type="scientific">Mariniblastus fucicola</name>
    <dbReference type="NCBI Taxonomy" id="980251"/>
    <lineage>
        <taxon>Bacteria</taxon>
        <taxon>Pseudomonadati</taxon>
        <taxon>Planctomycetota</taxon>
        <taxon>Planctomycetia</taxon>
        <taxon>Pirellulales</taxon>
        <taxon>Pirellulaceae</taxon>
        <taxon>Mariniblastus</taxon>
    </lineage>
</organism>
<dbReference type="RefSeq" id="WP_075084852.1">
    <property type="nucleotide sequence ID" value="NZ_CP042912.1"/>
</dbReference>
<dbReference type="Pfam" id="PF17963">
    <property type="entry name" value="Big_9"/>
    <property type="match status" value="1"/>
</dbReference>
<dbReference type="Proteomes" id="UP000322214">
    <property type="component" value="Chromosome"/>
</dbReference>
<evidence type="ECO:0000313" key="2">
    <source>
        <dbReference type="EMBL" id="QEG20536.1"/>
    </source>
</evidence>